<keyword evidence="8" id="KW-0675">Receptor</keyword>
<keyword evidence="5 10" id="KW-0812">Transmembrane</keyword>
<evidence type="ECO:0000259" key="13">
    <source>
        <dbReference type="Pfam" id="PF00593"/>
    </source>
</evidence>
<dbReference type="Pfam" id="PF07715">
    <property type="entry name" value="Plug"/>
    <property type="match status" value="1"/>
</dbReference>
<dbReference type="PANTHER" id="PTHR32552:SF82">
    <property type="entry name" value="FCUA PROTEIN"/>
    <property type="match status" value="1"/>
</dbReference>
<dbReference type="PROSITE" id="PS51257">
    <property type="entry name" value="PROKAR_LIPOPROTEIN"/>
    <property type="match status" value="1"/>
</dbReference>
<keyword evidence="16" id="KW-1185">Reference proteome</keyword>
<evidence type="ECO:0000256" key="3">
    <source>
        <dbReference type="ARBA" id="ARBA00022448"/>
    </source>
</evidence>
<keyword evidence="12" id="KW-0732">Signal</keyword>
<dbReference type="PATRIC" id="fig|1747903.4.peg.3281"/>
<feature type="chain" id="PRO_5008355542" evidence="12">
    <location>
        <begin position="34"/>
        <end position="717"/>
    </location>
</feature>
<dbReference type="SUPFAM" id="SSF56935">
    <property type="entry name" value="Porins"/>
    <property type="match status" value="1"/>
</dbReference>
<dbReference type="PANTHER" id="PTHR32552">
    <property type="entry name" value="FERRICHROME IRON RECEPTOR-RELATED"/>
    <property type="match status" value="1"/>
</dbReference>
<sequence length="717" mass="76869">MPIKQTDPGFSRSTHTLALAAMLGACLAPQARAQTSAEAQPDLPMVRVNGQSEPDLGGQIAKSARAGLLGEKNLLDTPFSVSSYTSERMLDQQALTLAEVLGGDASTRFTGQIGGVTDSFFIRGFPLNEGNLSEVAFDGVYGVSPNYHLFTEYLESVEVLKGPAALLYGMSPNGGVGGVVNAVPKRSLPRDLTRLTLDYGSDTQLGAALDVSRRFGAERRFGVRVNGLHRQGRTPLDHQRSRAEVAAVALDYRGSRLRASFDLIEQYQWIDAPTRPFLVAARLPVPQAPDGRRNITQSWGWWKSSDLAALGKLEYDLDDNISVFLDAGGTRSDVLRYSDQTPTITTAAGDMTVTPMNWKFRVRRASGDTGVRARFRSGEIQHALVVMGNIYRDEFGSISQAGKLITSNIHAPVAVADPGVPAPGRTPKLSASTLSSLAVADTLGMLDGRVQLTLGMRRQLVESKNYNAASGALQTRYKQGALTPLAGLVVKPWRHVSLYGNYIEGLSKGDIAPNIASNAGQVFAPYKSRQHELGAKADMGEVLATIALFQVSKPSGQLYGSVYRMDSEQRNRGLELNLSGAASKTVRLLAGLTVLDARLVRTNSAATIDKRPVGVPAVMANLGAQWDLPALPGLTASAAISYTGKQYVDQGNVQSVPSWAKADLGLRYRTAIAGKATTLRAGLMNAFDRHYWAGVASYGTISQSAPRTVQLSAAFDL</sequence>
<evidence type="ECO:0000256" key="9">
    <source>
        <dbReference type="ARBA" id="ARBA00023237"/>
    </source>
</evidence>
<feature type="domain" description="TonB-dependent receptor-like beta-barrel" evidence="13">
    <location>
        <begin position="273"/>
        <end position="685"/>
    </location>
</feature>
<evidence type="ECO:0000256" key="4">
    <source>
        <dbReference type="ARBA" id="ARBA00022452"/>
    </source>
</evidence>
<dbReference type="Gene3D" id="2.170.130.10">
    <property type="entry name" value="TonB-dependent receptor, plug domain"/>
    <property type="match status" value="1"/>
</dbReference>
<protein>
    <submittedName>
        <fullName evidence="15">Iron complex outermembrane recepter protein</fullName>
    </submittedName>
</protein>
<dbReference type="EMBL" id="LOCQ01000052">
    <property type="protein sequence ID" value="OBV39676.1"/>
    <property type="molecule type" value="Genomic_DNA"/>
</dbReference>
<dbReference type="InterPro" id="IPR037066">
    <property type="entry name" value="Plug_dom_sf"/>
</dbReference>
<dbReference type="NCBIfam" id="TIGR01783">
    <property type="entry name" value="TonB-siderophor"/>
    <property type="match status" value="1"/>
</dbReference>
<name>A0A1A7C173_9BURK</name>
<evidence type="ECO:0000256" key="10">
    <source>
        <dbReference type="PROSITE-ProRule" id="PRU01360"/>
    </source>
</evidence>
<feature type="domain" description="TonB-dependent receptor plug" evidence="14">
    <location>
        <begin position="74"/>
        <end position="176"/>
    </location>
</feature>
<evidence type="ECO:0000256" key="7">
    <source>
        <dbReference type="ARBA" id="ARBA00023136"/>
    </source>
</evidence>
<evidence type="ECO:0000256" key="12">
    <source>
        <dbReference type="SAM" id="SignalP"/>
    </source>
</evidence>
<dbReference type="GO" id="GO:0015344">
    <property type="term" value="F:siderophore uptake transmembrane transporter activity"/>
    <property type="evidence" value="ECO:0007669"/>
    <property type="project" value="TreeGrafter"/>
</dbReference>
<keyword evidence="9 10" id="KW-0998">Cell outer membrane</keyword>
<evidence type="ECO:0000256" key="8">
    <source>
        <dbReference type="ARBA" id="ARBA00023170"/>
    </source>
</evidence>
<dbReference type="InterPro" id="IPR012910">
    <property type="entry name" value="Plug_dom"/>
</dbReference>
<comment type="subcellular location">
    <subcellularLocation>
        <location evidence="1 10">Cell outer membrane</location>
        <topology evidence="1 10">Multi-pass membrane protein</topology>
    </subcellularLocation>
</comment>
<dbReference type="InterPro" id="IPR039426">
    <property type="entry name" value="TonB-dep_rcpt-like"/>
</dbReference>
<proteinExistence type="inferred from homology"/>
<keyword evidence="4 10" id="KW-1134">Transmembrane beta strand</keyword>
<evidence type="ECO:0000313" key="15">
    <source>
        <dbReference type="EMBL" id="OBV39676.1"/>
    </source>
</evidence>
<reference evidence="15 16" key="1">
    <citation type="submission" date="2016-04" db="EMBL/GenBank/DDBJ databases">
        <title>Draft genome sequence of Janthinobacterium psychrotolerans sp. nov., isolated from freshwater sediments in Denmark.</title>
        <authorList>
            <person name="Gong X."/>
            <person name="Skrivergaard S."/>
            <person name="Korsgaard B.S."/>
            <person name="Schreiber L."/>
            <person name="Marshall I.P."/>
            <person name="Finster K."/>
            <person name="Schramm A."/>
        </authorList>
    </citation>
    <scope>NUCLEOTIDE SEQUENCE [LARGE SCALE GENOMIC DNA]</scope>
    <source>
        <strain evidence="15 16">S3-2</strain>
    </source>
</reference>
<dbReference type="Pfam" id="PF00593">
    <property type="entry name" value="TonB_dep_Rec_b-barrel"/>
    <property type="match status" value="1"/>
</dbReference>
<keyword evidence="7 10" id="KW-0472">Membrane</keyword>
<dbReference type="CDD" id="cd01347">
    <property type="entry name" value="ligand_gated_channel"/>
    <property type="match status" value="1"/>
</dbReference>
<dbReference type="InterPro" id="IPR010105">
    <property type="entry name" value="TonB_sidphr_rcpt"/>
</dbReference>
<dbReference type="InterPro" id="IPR000531">
    <property type="entry name" value="Beta-barrel_TonB"/>
</dbReference>
<dbReference type="InterPro" id="IPR036942">
    <property type="entry name" value="Beta-barrel_TonB_sf"/>
</dbReference>
<evidence type="ECO:0000256" key="1">
    <source>
        <dbReference type="ARBA" id="ARBA00004571"/>
    </source>
</evidence>
<dbReference type="OrthoDB" id="8732650at2"/>
<dbReference type="STRING" id="1747903.ASR47_101167"/>
<dbReference type="GO" id="GO:0009279">
    <property type="term" value="C:cell outer membrane"/>
    <property type="evidence" value="ECO:0007669"/>
    <property type="project" value="UniProtKB-SubCell"/>
</dbReference>
<dbReference type="RefSeq" id="WP_065307659.1">
    <property type="nucleotide sequence ID" value="NZ_LOCQ01000052.1"/>
</dbReference>
<accession>A0A1A7C173</accession>
<comment type="caution">
    <text evidence="15">The sequence shown here is derived from an EMBL/GenBank/DDBJ whole genome shotgun (WGS) entry which is preliminary data.</text>
</comment>
<evidence type="ECO:0000259" key="14">
    <source>
        <dbReference type="Pfam" id="PF07715"/>
    </source>
</evidence>
<keyword evidence="6 11" id="KW-0798">TonB box</keyword>
<dbReference type="Gene3D" id="2.40.170.20">
    <property type="entry name" value="TonB-dependent receptor, beta-barrel domain"/>
    <property type="match status" value="1"/>
</dbReference>
<gene>
    <name evidence="15" type="ORF">ASR47_101167</name>
</gene>
<comment type="similarity">
    <text evidence="2 10 11">Belongs to the TonB-dependent receptor family.</text>
</comment>
<evidence type="ECO:0000313" key="16">
    <source>
        <dbReference type="Proteomes" id="UP000092713"/>
    </source>
</evidence>
<dbReference type="Proteomes" id="UP000092713">
    <property type="component" value="Unassembled WGS sequence"/>
</dbReference>
<evidence type="ECO:0000256" key="2">
    <source>
        <dbReference type="ARBA" id="ARBA00009810"/>
    </source>
</evidence>
<keyword evidence="3 10" id="KW-0813">Transport</keyword>
<evidence type="ECO:0000256" key="11">
    <source>
        <dbReference type="RuleBase" id="RU003357"/>
    </source>
</evidence>
<dbReference type="AlphaFoldDB" id="A0A1A7C173"/>
<dbReference type="GO" id="GO:0015891">
    <property type="term" value="P:siderophore transport"/>
    <property type="evidence" value="ECO:0007669"/>
    <property type="project" value="InterPro"/>
</dbReference>
<feature type="signal peptide" evidence="12">
    <location>
        <begin position="1"/>
        <end position="33"/>
    </location>
</feature>
<evidence type="ECO:0000256" key="6">
    <source>
        <dbReference type="ARBA" id="ARBA00023077"/>
    </source>
</evidence>
<dbReference type="PROSITE" id="PS52016">
    <property type="entry name" value="TONB_DEPENDENT_REC_3"/>
    <property type="match status" value="1"/>
</dbReference>
<dbReference type="GO" id="GO:0038023">
    <property type="term" value="F:signaling receptor activity"/>
    <property type="evidence" value="ECO:0007669"/>
    <property type="project" value="InterPro"/>
</dbReference>
<organism evidence="15 16">
    <name type="scientific">Janthinobacterium psychrotolerans</name>
    <dbReference type="NCBI Taxonomy" id="1747903"/>
    <lineage>
        <taxon>Bacteria</taxon>
        <taxon>Pseudomonadati</taxon>
        <taxon>Pseudomonadota</taxon>
        <taxon>Betaproteobacteria</taxon>
        <taxon>Burkholderiales</taxon>
        <taxon>Oxalobacteraceae</taxon>
        <taxon>Janthinobacterium</taxon>
    </lineage>
</organism>
<evidence type="ECO:0000256" key="5">
    <source>
        <dbReference type="ARBA" id="ARBA00022692"/>
    </source>
</evidence>